<dbReference type="SUPFAM" id="SSF81383">
    <property type="entry name" value="F-box domain"/>
    <property type="match status" value="1"/>
</dbReference>
<protein>
    <submittedName>
        <fullName evidence="3">F-box only protein 33</fullName>
    </submittedName>
</protein>
<organism evidence="2 3">
    <name type="scientific">Trichoplusia ni</name>
    <name type="common">Cabbage looper</name>
    <dbReference type="NCBI Taxonomy" id="7111"/>
    <lineage>
        <taxon>Eukaryota</taxon>
        <taxon>Metazoa</taxon>
        <taxon>Ecdysozoa</taxon>
        <taxon>Arthropoda</taxon>
        <taxon>Hexapoda</taxon>
        <taxon>Insecta</taxon>
        <taxon>Pterygota</taxon>
        <taxon>Neoptera</taxon>
        <taxon>Endopterygota</taxon>
        <taxon>Lepidoptera</taxon>
        <taxon>Glossata</taxon>
        <taxon>Ditrysia</taxon>
        <taxon>Noctuoidea</taxon>
        <taxon>Noctuidae</taxon>
        <taxon>Plusiinae</taxon>
        <taxon>Trichoplusia</taxon>
    </lineage>
</organism>
<dbReference type="SUPFAM" id="SSF52047">
    <property type="entry name" value="RNI-like"/>
    <property type="match status" value="1"/>
</dbReference>
<evidence type="ECO:0000259" key="1">
    <source>
        <dbReference type="Pfam" id="PF00646"/>
    </source>
</evidence>
<dbReference type="Gene3D" id="3.80.10.10">
    <property type="entry name" value="Ribonuclease Inhibitor"/>
    <property type="match status" value="1"/>
</dbReference>
<evidence type="ECO:0000313" key="3">
    <source>
        <dbReference type="RefSeq" id="XP_026730239.1"/>
    </source>
</evidence>
<evidence type="ECO:0000313" key="2">
    <source>
        <dbReference type="Proteomes" id="UP000322000"/>
    </source>
</evidence>
<sequence length="472" mass="55178">MALNWETVPLLPLRCIMDHLSTEDALAAMSTCRHWRNAMMLYEGRRRTFEMRAKHNLEKNLFIARIFKRHTRSLHVYLDCNETELEKFMNLVLPQFFDSAKLQEVIFIGPSYIQQSHHVPFVKLNRVITESLVFKHLRNLQRLQFLGCRLNTLHNENEVYAHKQIEYYSRPLNISSVQTPADAVLSSGNQHLMQYSTLKHIAVDYEQINTTALMTLAHLPNFEYLSLNITHKKQPYQEIDWPELQLVFRKPLLVTVNIIGVPIRRFSEIMVKVLVSNITLISLKVMFCKSLYTPLLSHVSRVYEASLREVVWADSPHDSLDPYQRIVRPLRHPHPDTYAHVNPFVLLCWQCVHLQRLVIHGYWVWQYDLLGFVRLRKTLSHLEISAIYSKQDRYSHSIQMSEEGSVRVMCGDPPSDVDADFVQEVNEYIDFKWTPTPIAGLHPAIRGPCSAATRADFMLHEAKKPDWPRINM</sequence>
<gene>
    <name evidence="3" type="primary">LOC113495616</name>
</gene>
<dbReference type="AlphaFoldDB" id="A0A7E5VPL6"/>
<dbReference type="InParanoid" id="A0A7E5VPL6"/>
<dbReference type="InterPro" id="IPR032675">
    <property type="entry name" value="LRR_dom_sf"/>
</dbReference>
<proteinExistence type="predicted"/>
<accession>A0A7E5VPL6</accession>
<reference evidence="3" key="1">
    <citation type="submission" date="2025-08" db="UniProtKB">
        <authorList>
            <consortium name="RefSeq"/>
        </authorList>
    </citation>
    <scope>IDENTIFICATION</scope>
</reference>
<dbReference type="FunCoup" id="A0A7E5VPL6">
    <property type="interactions" value="389"/>
</dbReference>
<keyword evidence="2" id="KW-1185">Reference proteome</keyword>
<name>A0A7E5VPL6_TRINI</name>
<feature type="domain" description="F-box" evidence="1">
    <location>
        <begin position="9"/>
        <end position="38"/>
    </location>
</feature>
<dbReference type="InterPro" id="IPR036047">
    <property type="entry name" value="F-box-like_dom_sf"/>
</dbReference>
<dbReference type="PANTHER" id="PTHR20933:SF3">
    <property type="entry name" value="F-BOX ONLY PROTEIN 33"/>
    <property type="match status" value="1"/>
</dbReference>
<dbReference type="GO" id="GO:0031398">
    <property type="term" value="P:positive regulation of protein ubiquitination"/>
    <property type="evidence" value="ECO:0007669"/>
    <property type="project" value="TreeGrafter"/>
</dbReference>
<dbReference type="InterPro" id="IPR001810">
    <property type="entry name" value="F-box_dom"/>
</dbReference>
<dbReference type="Proteomes" id="UP000322000">
    <property type="component" value="Chromosome 7"/>
</dbReference>
<dbReference type="PANTHER" id="PTHR20933">
    <property type="entry name" value="F-BOX ONLY PROTEIN 33"/>
    <property type="match status" value="1"/>
</dbReference>
<dbReference type="GeneID" id="113495616"/>
<dbReference type="KEGG" id="tnl:113495616"/>
<dbReference type="RefSeq" id="XP_026730239.1">
    <property type="nucleotide sequence ID" value="XM_026874438.1"/>
</dbReference>
<dbReference type="OrthoDB" id="8757000at2759"/>
<dbReference type="Pfam" id="PF00646">
    <property type="entry name" value="F-box"/>
    <property type="match status" value="1"/>
</dbReference>